<feature type="region of interest" description="Disordered" evidence="1">
    <location>
        <begin position="102"/>
        <end position="123"/>
    </location>
</feature>
<gene>
    <name evidence="3" type="ORF">SAMN05444370_11154</name>
</gene>
<keyword evidence="2" id="KW-0732">Signal</keyword>
<protein>
    <recommendedName>
        <fullName evidence="5">Secreted protein</fullName>
    </recommendedName>
</protein>
<evidence type="ECO:0008006" key="5">
    <source>
        <dbReference type="Google" id="ProtNLM"/>
    </source>
</evidence>
<sequence>MRALVPFALALLAGCAQPVDFAGVEGAGPSPAGADGPIAFYTAGPGDVMVVADRCAVDICDDAGLAAADRYSSLSYLGMRSDTEAVFLRRVDAAPPADLRPTDARGLFTPVRPETPATMGDFIPPRPEGAPAPHGVAEIVVNPIAGVAFGTDAFEIDIASATPARVVYTMSPAF</sequence>
<dbReference type="EMBL" id="FNQM01000011">
    <property type="protein sequence ID" value="SEA76464.1"/>
    <property type="molecule type" value="Genomic_DNA"/>
</dbReference>
<keyword evidence="4" id="KW-1185">Reference proteome</keyword>
<evidence type="ECO:0000313" key="4">
    <source>
        <dbReference type="Proteomes" id="UP000198703"/>
    </source>
</evidence>
<dbReference type="RefSeq" id="WP_093254812.1">
    <property type="nucleotide sequence ID" value="NZ_FNQM01000011.1"/>
</dbReference>
<accession>A0A1H4DUN4</accession>
<dbReference type="Proteomes" id="UP000198703">
    <property type="component" value="Unassembled WGS sequence"/>
</dbReference>
<feature type="chain" id="PRO_5011639154" description="Secreted protein" evidence="2">
    <location>
        <begin position="19"/>
        <end position="174"/>
    </location>
</feature>
<dbReference type="STRING" id="89524.SAMN05444370_11154"/>
<evidence type="ECO:0000313" key="3">
    <source>
        <dbReference type="EMBL" id="SEA76464.1"/>
    </source>
</evidence>
<dbReference type="AlphaFoldDB" id="A0A1H4DUN4"/>
<feature type="signal peptide" evidence="2">
    <location>
        <begin position="1"/>
        <end position="18"/>
    </location>
</feature>
<evidence type="ECO:0000256" key="1">
    <source>
        <dbReference type="SAM" id="MobiDB-lite"/>
    </source>
</evidence>
<name>A0A1H4DUN4_9RHOB</name>
<proteinExistence type="predicted"/>
<evidence type="ECO:0000256" key="2">
    <source>
        <dbReference type="SAM" id="SignalP"/>
    </source>
</evidence>
<organism evidence="3 4">
    <name type="scientific">Rubrimonas cliftonensis</name>
    <dbReference type="NCBI Taxonomy" id="89524"/>
    <lineage>
        <taxon>Bacteria</taxon>
        <taxon>Pseudomonadati</taxon>
        <taxon>Pseudomonadota</taxon>
        <taxon>Alphaproteobacteria</taxon>
        <taxon>Rhodobacterales</taxon>
        <taxon>Paracoccaceae</taxon>
        <taxon>Rubrimonas</taxon>
    </lineage>
</organism>
<reference evidence="3 4" key="1">
    <citation type="submission" date="2016-10" db="EMBL/GenBank/DDBJ databases">
        <authorList>
            <person name="de Groot N.N."/>
        </authorList>
    </citation>
    <scope>NUCLEOTIDE SEQUENCE [LARGE SCALE GENOMIC DNA]</scope>
    <source>
        <strain evidence="3 4">DSM 15345</strain>
    </source>
</reference>
<dbReference type="PROSITE" id="PS51257">
    <property type="entry name" value="PROKAR_LIPOPROTEIN"/>
    <property type="match status" value="1"/>
</dbReference>